<dbReference type="STRING" id="570947.SAMN05421687_101268"/>
<reference evidence="2" key="1">
    <citation type="submission" date="2017-01" db="EMBL/GenBank/DDBJ databases">
        <authorList>
            <person name="Varghese N."/>
            <person name="Submissions S."/>
        </authorList>
    </citation>
    <scope>NUCLEOTIDE SEQUENCE [LARGE SCALE GENOMIC DNA]</scope>
    <source>
        <strain evidence="2">DSM 23127</strain>
    </source>
</reference>
<dbReference type="InterPro" id="IPR023351">
    <property type="entry name" value="YppE-like_sf"/>
</dbReference>
<gene>
    <name evidence="1" type="ORF">SAMN05421687_101268</name>
</gene>
<dbReference type="AlphaFoldDB" id="A0A1N7IJI8"/>
<dbReference type="SUPFAM" id="SSF140415">
    <property type="entry name" value="YppE-like"/>
    <property type="match status" value="1"/>
</dbReference>
<evidence type="ECO:0008006" key="3">
    <source>
        <dbReference type="Google" id="ProtNLM"/>
    </source>
</evidence>
<sequence length="115" mass="13887">MSLYELTHRLKSSIDELHDRYLRESGPVDRSDHEFFEKVKEETTPYFSLVQEWFEVAEPFVKNREVSVHPNQIQSTNENIEMLILHSYYLDVEKNRYKDLYQSSHYVLDMVLDNL</sequence>
<evidence type="ECO:0000313" key="2">
    <source>
        <dbReference type="Proteomes" id="UP000187608"/>
    </source>
</evidence>
<dbReference type="RefSeq" id="WP_076556534.1">
    <property type="nucleotide sequence ID" value="NZ_FTOC01000001.1"/>
</dbReference>
<accession>A0A1N7IJI8</accession>
<dbReference type="OrthoDB" id="2691485at2"/>
<keyword evidence="2" id="KW-1185">Reference proteome</keyword>
<protein>
    <recommendedName>
        <fullName evidence="3">DUF1798 family protein</fullName>
    </recommendedName>
</protein>
<dbReference type="Gene3D" id="1.20.120.440">
    <property type="entry name" value="YppE-like"/>
    <property type="match status" value="1"/>
</dbReference>
<proteinExistence type="predicted"/>
<organism evidence="1 2">
    <name type="scientific">Salimicrobium flavidum</name>
    <dbReference type="NCBI Taxonomy" id="570947"/>
    <lineage>
        <taxon>Bacteria</taxon>
        <taxon>Bacillati</taxon>
        <taxon>Bacillota</taxon>
        <taxon>Bacilli</taxon>
        <taxon>Bacillales</taxon>
        <taxon>Bacillaceae</taxon>
        <taxon>Salimicrobium</taxon>
    </lineage>
</organism>
<dbReference type="InterPro" id="IPR014913">
    <property type="entry name" value="YppE-like"/>
</dbReference>
<evidence type="ECO:0000313" key="1">
    <source>
        <dbReference type="EMBL" id="SIS37222.1"/>
    </source>
</evidence>
<dbReference type="EMBL" id="FTOC01000001">
    <property type="protein sequence ID" value="SIS37222.1"/>
    <property type="molecule type" value="Genomic_DNA"/>
</dbReference>
<dbReference type="Pfam" id="PF08807">
    <property type="entry name" value="DUF1798"/>
    <property type="match status" value="1"/>
</dbReference>
<dbReference type="Proteomes" id="UP000187608">
    <property type="component" value="Unassembled WGS sequence"/>
</dbReference>
<name>A0A1N7IJI8_9BACI</name>